<evidence type="ECO:0000313" key="2">
    <source>
        <dbReference type="EMBL" id="MUN29880.1"/>
    </source>
</evidence>
<keyword evidence="1" id="KW-0472">Membrane</keyword>
<sequence>MDILDTNQFNYSYFNIISSYILSSFHGNYLILRGYEENKNIIYYVIDIKNGTVLAHAFPQSSNIILFNGGISCYLPLNQTYEQNYPDNYEMFNATFYNFNFQVIANTKVKLFLLSFPHITIPPIPLNQPLTEYSYLSGSTIPGLVFPKVYINNGYIYIFEGVDGIFKTNETNVFFTRNASTTFEKSTYKIFQFIYNVTVLKGNQSASFFFNNIAKLDFNYLIQYKDGIYNVIRFHGFNITVTSFKNATIIPGSVQFISPYNNSTDMQIYLSGLGNSVEVYKNGWYQIINLNDNENISLPLKPYGLIGMFKGMLVSAEPNKVLVYRPYTLLTVSITKGYEYSFQLYIISVLLLLPVIVVAFKLKKIL</sequence>
<protein>
    <submittedName>
        <fullName evidence="2">Uncharacterized protein</fullName>
    </submittedName>
</protein>
<keyword evidence="1" id="KW-0812">Transmembrane</keyword>
<dbReference type="RefSeq" id="WP_054839186.1">
    <property type="nucleotide sequence ID" value="NZ_BBBY01000050.1"/>
</dbReference>
<comment type="caution">
    <text evidence="2">The sequence shown here is derived from an EMBL/GenBank/DDBJ whole genome shotgun (WGS) entry which is preliminary data.</text>
</comment>
<organism evidence="2 3">
    <name type="scientific">Sulfuracidifex metallicus DSM 6482 = JCM 9184</name>
    <dbReference type="NCBI Taxonomy" id="523847"/>
    <lineage>
        <taxon>Archaea</taxon>
        <taxon>Thermoproteota</taxon>
        <taxon>Thermoprotei</taxon>
        <taxon>Sulfolobales</taxon>
        <taxon>Sulfolobaceae</taxon>
        <taxon>Sulfuracidifex</taxon>
    </lineage>
</organism>
<evidence type="ECO:0000256" key="1">
    <source>
        <dbReference type="SAM" id="Phobius"/>
    </source>
</evidence>
<keyword evidence="3" id="KW-1185">Reference proteome</keyword>
<gene>
    <name evidence="2" type="ORF">GC250_10660</name>
</gene>
<dbReference type="AlphaFoldDB" id="A0A6A9QNJ1"/>
<feature type="transmembrane region" description="Helical" evidence="1">
    <location>
        <begin position="342"/>
        <end position="360"/>
    </location>
</feature>
<dbReference type="EMBL" id="WGGD01000005">
    <property type="protein sequence ID" value="MUN29880.1"/>
    <property type="molecule type" value="Genomic_DNA"/>
</dbReference>
<reference evidence="2 3" key="1">
    <citation type="submission" date="2019-10" db="EMBL/GenBank/DDBJ databases">
        <title>Sequencing and Assembly of Multiple Reported Metal-Biooxidizing Members of the Extremely Thermoacidophilic Archaeal Family Sulfolobaceae.</title>
        <authorList>
            <person name="Counts J.A."/>
            <person name="Kelly R.M."/>
        </authorList>
    </citation>
    <scope>NUCLEOTIDE SEQUENCE [LARGE SCALE GENOMIC DNA]</scope>
    <source>
        <strain evidence="2 3">DSM 6482</strain>
    </source>
</reference>
<evidence type="ECO:0000313" key="3">
    <source>
        <dbReference type="Proteomes" id="UP000470772"/>
    </source>
</evidence>
<accession>A0A6A9QNJ1</accession>
<dbReference type="Proteomes" id="UP000470772">
    <property type="component" value="Unassembled WGS sequence"/>
</dbReference>
<proteinExistence type="predicted"/>
<keyword evidence="1" id="KW-1133">Transmembrane helix</keyword>
<name>A0A6A9QNJ1_SULME</name>